<evidence type="ECO:0000313" key="2">
    <source>
        <dbReference type="EMBL" id="OQV15101.1"/>
    </source>
</evidence>
<feature type="transmembrane region" description="Helical" evidence="1">
    <location>
        <begin position="23"/>
        <end position="42"/>
    </location>
</feature>
<evidence type="ECO:0000256" key="1">
    <source>
        <dbReference type="SAM" id="Phobius"/>
    </source>
</evidence>
<dbReference type="EMBL" id="MTYJ01000094">
    <property type="protein sequence ID" value="OQV15101.1"/>
    <property type="molecule type" value="Genomic_DNA"/>
</dbReference>
<keyword evidence="1" id="KW-0812">Transmembrane</keyword>
<keyword evidence="1" id="KW-0472">Membrane</keyword>
<gene>
    <name evidence="2" type="ORF">BV898_10732</name>
</gene>
<accession>A0A1W0WIR0</accession>
<protein>
    <submittedName>
        <fullName evidence="2">Uncharacterized protein</fullName>
    </submittedName>
</protein>
<sequence>METCAHGAIGAGARTISSHKVSAVFLFMALLIKHLLTTNAILSPFGRSFERSLVSYLTYGCRCQCRSPGKMSQHRRLPNQSGVCFFV</sequence>
<reference evidence="3" key="1">
    <citation type="submission" date="2017-01" db="EMBL/GenBank/DDBJ databases">
        <title>Comparative genomics of anhydrobiosis in the tardigrade Hypsibius dujardini.</title>
        <authorList>
            <person name="Yoshida Y."/>
            <person name="Koutsovoulos G."/>
            <person name="Laetsch D."/>
            <person name="Stevens L."/>
            <person name="Kumar S."/>
            <person name="Horikawa D."/>
            <person name="Ishino K."/>
            <person name="Komine S."/>
            <person name="Tomita M."/>
            <person name="Blaxter M."/>
            <person name="Arakawa K."/>
        </authorList>
    </citation>
    <scope>NUCLEOTIDE SEQUENCE [LARGE SCALE GENOMIC DNA]</scope>
    <source>
        <strain evidence="3">Z151</strain>
    </source>
</reference>
<dbReference type="AlphaFoldDB" id="A0A1W0WIR0"/>
<dbReference type="Proteomes" id="UP000192578">
    <property type="component" value="Unassembled WGS sequence"/>
</dbReference>
<keyword evidence="3" id="KW-1185">Reference proteome</keyword>
<evidence type="ECO:0000313" key="3">
    <source>
        <dbReference type="Proteomes" id="UP000192578"/>
    </source>
</evidence>
<comment type="caution">
    <text evidence="2">The sequence shown here is derived from an EMBL/GenBank/DDBJ whole genome shotgun (WGS) entry which is preliminary data.</text>
</comment>
<proteinExistence type="predicted"/>
<name>A0A1W0WIR0_HYPEX</name>
<organism evidence="2 3">
    <name type="scientific">Hypsibius exemplaris</name>
    <name type="common">Freshwater tardigrade</name>
    <dbReference type="NCBI Taxonomy" id="2072580"/>
    <lineage>
        <taxon>Eukaryota</taxon>
        <taxon>Metazoa</taxon>
        <taxon>Ecdysozoa</taxon>
        <taxon>Tardigrada</taxon>
        <taxon>Eutardigrada</taxon>
        <taxon>Parachela</taxon>
        <taxon>Hypsibioidea</taxon>
        <taxon>Hypsibiidae</taxon>
        <taxon>Hypsibius</taxon>
    </lineage>
</organism>
<keyword evidence="1" id="KW-1133">Transmembrane helix</keyword>